<accession>A0A379F4B7</accession>
<evidence type="ECO:0000256" key="1">
    <source>
        <dbReference type="SAM" id="MobiDB-lite"/>
    </source>
</evidence>
<sequence>MKVIKRMSYKEPQCSVICIKTESLLNKASGNAGSIQPGQSAGDAKQNNIWDDMEENS</sequence>
<dbReference type="AlphaFoldDB" id="A0A379F4B7"/>
<dbReference type="GeneID" id="78572262"/>
<protein>
    <submittedName>
        <fullName evidence="2">Uncharacterized protein</fullName>
    </submittedName>
</protein>
<feature type="compositionally biased region" description="Polar residues" evidence="1">
    <location>
        <begin position="29"/>
        <end position="49"/>
    </location>
</feature>
<dbReference type="RefSeq" id="WP_181792330.1">
    <property type="nucleotide sequence ID" value="NZ_UGTP01000001.1"/>
</dbReference>
<evidence type="ECO:0000313" key="3">
    <source>
        <dbReference type="Proteomes" id="UP000254235"/>
    </source>
</evidence>
<feature type="region of interest" description="Disordered" evidence="1">
    <location>
        <begin position="29"/>
        <end position="57"/>
    </location>
</feature>
<evidence type="ECO:0000313" key="2">
    <source>
        <dbReference type="EMBL" id="SUC13204.1"/>
    </source>
</evidence>
<reference evidence="2 3" key="1">
    <citation type="submission" date="2018-06" db="EMBL/GenBank/DDBJ databases">
        <authorList>
            <consortium name="Pathogen Informatics"/>
            <person name="Doyle S."/>
        </authorList>
    </citation>
    <scope>NUCLEOTIDE SEQUENCE [LARGE SCALE GENOMIC DNA]</scope>
    <source>
        <strain evidence="2 3">NCTC13043</strain>
    </source>
</reference>
<gene>
    <name evidence="2" type="ORF">NCTC13043_01829</name>
</gene>
<name>A0A379F4B7_9BACT</name>
<organism evidence="2 3">
    <name type="scientific">Prevotella pallens</name>
    <dbReference type="NCBI Taxonomy" id="60133"/>
    <lineage>
        <taxon>Bacteria</taxon>
        <taxon>Pseudomonadati</taxon>
        <taxon>Bacteroidota</taxon>
        <taxon>Bacteroidia</taxon>
        <taxon>Bacteroidales</taxon>
        <taxon>Prevotellaceae</taxon>
        <taxon>Prevotella</taxon>
    </lineage>
</organism>
<dbReference type="EMBL" id="UGTP01000001">
    <property type="protein sequence ID" value="SUC13204.1"/>
    <property type="molecule type" value="Genomic_DNA"/>
</dbReference>
<dbReference type="Proteomes" id="UP000254235">
    <property type="component" value="Unassembled WGS sequence"/>
</dbReference>
<proteinExistence type="predicted"/>